<gene>
    <name evidence="2" type="ORF">NJQ99_01115</name>
</gene>
<dbReference type="AlphaFoldDB" id="A0A9J6PFW5"/>
<sequence length="370" mass="40336">MTDAAEEGRRFPCAMCGAKLAYAPGTEVLACAYCGHENRIAARGSVEELDYLAGLRDLAATVPTEERRTVKCDACAASFEFDPKLHASACPFCGSPIVVAPTLTRVFQPQGVLPFQIAERDARAALKTWLGSRWFAPNSLATAAEQNGSLSGLYVPFWTYDSQTATAYTGQRGDAYWVTQTVTVNVNGKPQRQTRRVRKIRWTPVSGRVARAFDDVLVVASHSLPRRYVEALAPWPLGAVKPYDAAWLAGYRAETYQVALDDGFEDARHQMDAVIRGDIRRDIGGDAQRIGHVDTRHANVTFKQVLLPVWMAAYRHGGKSYRFMVNAATGEVQGERPYSWVKIALAAAAALVAAGILAMVYAGGGFEGLN</sequence>
<keyword evidence="1" id="KW-0812">Transmembrane</keyword>
<reference evidence="2" key="1">
    <citation type="submission" date="2022-06" db="EMBL/GenBank/DDBJ databases">
        <title>Isolation and Genomics of Futiania mangrovii gen. nov., sp. nov., a Rare and Metabolically-versatile member in the Class Alphaproteobacteria.</title>
        <authorList>
            <person name="Liu L."/>
            <person name="Huang W.-C."/>
            <person name="Pan J."/>
            <person name="Li J."/>
            <person name="Huang Y."/>
            <person name="Du H."/>
            <person name="Liu Y."/>
            <person name="Li M."/>
        </authorList>
    </citation>
    <scope>NUCLEOTIDE SEQUENCE</scope>
    <source>
        <strain evidence="2">FT118</strain>
    </source>
</reference>
<organism evidence="2 3">
    <name type="scientific">Futiania mangrovi</name>
    <dbReference type="NCBI Taxonomy" id="2959716"/>
    <lineage>
        <taxon>Bacteria</taxon>
        <taxon>Pseudomonadati</taxon>
        <taxon>Pseudomonadota</taxon>
        <taxon>Alphaproteobacteria</taxon>
        <taxon>Futianiales</taxon>
        <taxon>Futianiaceae</taxon>
        <taxon>Futiania</taxon>
    </lineage>
</organism>
<dbReference type="RefSeq" id="WP_269330963.1">
    <property type="nucleotide sequence ID" value="NZ_JAMZFT010000001.1"/>
</dbReference>
<keyword evidence="1" id="KW-0472">Membrane</keyword>
<evidence type="ECO:0000313" key="3">
    <source>
        <dbReference type="Proteomes" id="UP001055804"/>
    </source>
</evidence>
<dbReference type="Proteomes" id="UP001055804">
    <property type="component" value="Unassembled WGS sequence"/>
</dbReference>
<protein>
    <recommendedName>
        <fullName evidence="4">Primosomal protein N' (Replication factor Y)-superfamily II helicase</fullName>
    </recommendedName>
</protein>
<evidence type="ECO:0008006" key="4">
    <source>
        <dbReference type="Google" id="ProtNLM"/>
    </source>
</evidence>
<accession>A0A9J6PFW5</accession>
<dbReference type="EMBL" id="JAMZFT010000001">
    <property type="protein sequence ID" value="MCP1335002.1"/>
    <property type="molecule type" value="Genomic_DNA"/>
</dbReference>
<dbReference type="PANTHER" id="PTHR37826:SF3">
    <property type="entry name" value="J DOMAIN-CONTAINING PROTEIN"/>
    <property type="match status" value="1"/>
</dbReference>
<evidence type="ECO:0000313" key="2">
    <source>
        <dbReference type="EMBL" id="MCP1335002.1"/>
    </source>
</evidence>
<comment type="caution">
    <text evidence="2">The sequence shown here is derived from an EMBL/GenBank/DDBJ whole genome shotgun (WGS) entry which is preliminary data.</text>
</comment>
<dbReference type="PANTHER" id="PTHR37826">
    <property type="entry name" value="FLOTILLIN BAND_7_5 DOMAIN PROTEIN"/>
    <property type="match status" value="1"/>
</dbReference>
<dbReference type="Gene3D" id="2.20.28.30">
    <property type="entry name" value="RNA polymerase ii, chain L"/>
    <property type="match status" value="1"/>
</dbReference>
<proteinExistence type="predicted"/>
<evidence type="ECO:0000256" key="1">
    <source>
        <dbReference type="SAM" id="Phobius"/>
    </source>
</evidence>
<feature type="transmembrane region" description="Helical" evidence="1">
    <location>
        <begin position="343"/>
        <end position="364"/>
    </location>
</feature>
<name>A0A9J6PFW5_9PROT</name>
<keyword evidence="1" id="KW-1133">Transmembrane helix</keyword>
<keyword evidence="3" id="KW-1185">Reference proteome</keyword>